<dbReference type="PROSITE" id="PS51257">
    <property type="entry name" value="PROKAR_LIPOPROTEIN"/>
    <property type="match status" value="1"/>
</dbReference>
<reference evidence="6 7" key="1">
    <citation type="submission" date="2023-04" db="EMBL/GenBank/DDBJ databases">
        <title>Klugiella caeni sp. nov. isolated from the sludge of biochemical tank.</title>
        <authorList>
            <person name="Geng K."/>
        </authorList>
    </citation>
    <scope>NUCLEOTIDE SEQUENCE [LARGE SCALE GENOMIC DNA]</scope>
    <source>
        <strain evidence="6 7">YN-L-19</strain>
    </source>
</reference>
<evidence type="ECO:0000256" key="3">
    <source>
        <dbReference type="ARBA" id="ARBA00022729"/>
    </source>
</evidence>
<gene>
    <name evidence="6" type="ORF">QF206_09490</name>
</gene>
<dbReference type="GO" id="GO:0030246">
    <property type="term" value="F:carbohydrate binding"/>
    <property type="evidence" value="ECO:0007669"/>
    <property type="project" value="UniProtKB-ARBA"/>
</dbReference>
<feature type="chain" id="PRO_5043476542" evidence="4">
    <location>
        <begin position="28"/>
        <end position="338"/>
    </location>
</feature>
<organism evidence="6 7">
    <name type="scientific">Ruicaihuangia caeni</name>
    <dbReference type="NCBI Taxonomy" id="3042517"/>
    <lineage>
        <taxon>Bacteria</taxon>
        <taxon>Bacillati</taxon>
        <taxon>Actinomycetota</taxon>
        <taxon>Actinomycetes</taxon>
        <taxon>Micrococcales</taxon>
        <taxon>Microbacteriaceae</taxon>
        <taxon>Ruicaihuangia</taxon>
    </lineage>
</organism>
<evidence type="ECO:0000313" key="7">
    <source>
        <dbReference type="Proteomes" id="UP001321506"/>
    </source>
</evidence>
<dbReference type="PANTHER" id="PTHR46847:SF1">
    <property type="entry name" value="D-ALLOSE-BINDING PERIPLASMIC PROTEIN-RELATED"/>
    <property type="match status" value="1"/>
</dbReference>
<dbReference type="Gene3D" id="3.40.50.2300">
    <property type="match status" value="2"/>
</dbReference>
<comment type="caution">
    <text evidence="6">The sequence shown here is derived from an EMBL/GenBank/DDBJ whole genome shotgun (WGS) entry which is preliminary data.</text>
</comment>
<dbReference type="EMBL" id="JASATX010000003">
    <property type="protein sequence ID" value="MDI2099192.1"/>
    <property type="molecule type" value="Genomic_DNA"/>
</dbReference>
<dbReference type="PANTHER" id="PTHR46847">
    <property type="entry name" value="D-ALLOSE-BINDING PERIPLASMIC PROTEIN-RELATED"/>
    <property type="match status" value="1"/>
</dbReference>
<dbReference type="AlphaFoldDB" id="A0AAW6TC78"/>
<feature type="signal peptide" evidence="4">
    <location>
        <begin position="1"/>
        <end position="27"/>
    </location>
</feature>
<dbReference type="RefSeq" id="WP_281488971.1">
    <property type="nucleotide sequence ID" value="NZ_JASATX010000003.1"/>
</dbReference>
<dbReference type="GO" id="GO:0030313">
    <property type="term" value="C:cell envelope"/>
    <property type="evidence" value="ECO:0007669"/>
    <property type="project" value="UniProtKB-SubCell"/>
</dbReference>
<dbReference type="Pfam" id="PF13407">
    <property type="entry name" value="Peripla_BP_4"/>
    <property type="match status" value="1"/>
</dbReference>
<sequence>MNRRFSKRLWTLAAVAAAGTLALSGCANNGGTGTDGQNGDGDNGDKNYRIAFIPGISSDPFFVAMELAAQEEAKKLGIELIYQGSASDYSPQTQLPFVDGVLAQDIDALIMAPTDGDALLTSVTKAVAQGVPVITVDTTVTDQSELTAHVTGDNEDGGRKAAQTMAELIGGSGKVFVISGSPTITTDSQRVEGFTKEIEENFPDVELVGVDYAYSQPSEATTKVNAALLNNPDIKGIFAAEGNSGVGAVAALRNSNLIGEVALIGYDAYSNQVEELEQGIYSALIAQDPAEEARIALRAAVAAIEGRESDIEKLVVIPNVVMTADNLGETRKYTYAEK</sequence>
<feature type="domain" description="Periplasmic binding protein" evidence="5">
    <location>
        <begin position="50"/>
        <end position="308"/>
    </location>
</feature>
<dbReference type="Proteomes" id="UP001321506">
    <property type="component" value="Unassembled WGS sequence"/>
</dbReference>
<evidence type="ECO:0000256" key="2">
    <source>
        <dbReference type="ARBA" id="ARBA00007639"/>
    </source>
</evidence>
<evidence type="ECO:0000256" key="4">
    <source>
        <dbReference type="SAM" id="SignalP"/>
    </source>
</evidence>
<comment type="subcellular location">
    <subcellularLocation>
        <location evidence="1">Cell envelope</location>
    </subcellularLocation>
</comment>
<name>A0AAW6TC78_9MICO</name>
<dbReference type="SUPFAM" id="SSF53822">
    <property type="entry name" value="Periplasmic binding protein-like I"/>
    <property type="match status" value="1"/>
</dbReference>
<dbReference type="InterPro" id="IPR028082">
    <property type="entry name" value="Peripla_BP_I"/>
</dbReference>
<evidence type="ECO:0000259" key="5">
    <source>
        <dbReference type="Pfam" id="PF13407"/>
    </source>
</evidence>
<keyword evidence="3 4" id="KW-0732">Signal</keyword>
<dbReference type="CDD" id="cd20007">
    <property type="entry name" value="PBP1_ABC_sugar_binding-like"/>
    <property type="match status" value="1"/>
</dbReference>
<dbReference type="InterPro" id="IPR025997">
    <property type="entry name" value="SBP_2_dom"/>
</dbReference>
<protein>
    <submittedName>
        <fullName evidence="6">ABC transporter substrate-binding protein</fullName>
    </submittedName>
</protein>
<evidence type="ECO:0000313" key="6">
    <source>
        <dbReference type="EMBL" id="MDI2099192.1"/>
    </source>
</evidence>
<evidence type="ECO:0000256" key="1">
    <source>
        <dbReference type="ARBA" id="ARBA00004196"/>
    </source>
</evidence>
<keyword evidence="7" id="KW-1185">Reference proteome</keyword>
<proteinExistence type="inferred from homology"/>
<accession>A0AAW6TC78</accession>
<comment type="similarity">
    <text evidence="2">Belongs to the bacterial solute-binding protein 2 family.</text>
</comment>